<dbReference type="PANTHER" id="PTHR43415">
    <property type="entry name" value="SPERMIDINE N(1)-ACETYLTRANSFERASE"/>
    <property type="match status" value="1"/>
</dbReference>
<proteinExistence type="predicted"/>
<evidence type="ECO:0000313" key="3">
    <source>
        <dbReference type="Proteomes" id="UP001557485"/>
    </source>
</evidence>
<organism evidence="2 3">
    <name type="scientific">Zhongshania guokunii</name>
    <dbReference type="NCBI Taxonomy" id="641783"/>
    <lineage>
        <taxon>Bacteria</taxon>
        <taxon>Pseudomonadati</taxon>
        <taxon>Pseudomonadota</taxon>
        <taxon>Gammaproteobacteria</taxon>
        <taxon>Cellvibrionales</taxon>
        <taxon>Spongiibacteraceae</taxon>
        <taxon>Zhongshania</taxon>
    </lineage>
</organism>
<dbReference type="Gene3D" id="3.40.630.30">
    <property type="match status" value="1"/>
</dbReference>
<gene>
    <name evidence="2" type="ORF">AB4876_16070</name>
</gene>
<sequence>MEAIGSRSIYLRLVETQDAEFVYSLRVDPRYNRHLSAVSGGAEAQRAWLQAYKQREAAGQEYYFIICRRRDDMAIGTIRVYDFIGGRDSFAIGSWILTDNKTASSALESMSLAYRYGFEVLGFRSCHLDVRKENTKVISFHEKFGAVLSHDDADNVYFTMAPEAFSKFAEMNKRFLTAK</sequence>
<dbReference type="PANTHER" id="PTHR43415:SF3">
    <property type="entry name" value="GNAT-FAMILY ACETYLTRANSFERASE"/>
    <property type="match status" value="1"/>
</dbReference>
<protein>
    <submittedName>
        <fullName evidence="2">GNAT family N-acetyltransferase</fullName>
        <ecNumber evidence="2">2.3.-.-</ecNumber>
    </submittedName>
</protein>
<evidence type="ECO:0000313" key="2">
    <source>
        <dbReference type="EMBL" id="MEX1670438.1"/>
    </source>
</evidence>
<dbReference type="EMBL" id="JBFRYA010000017">
    <property type="protein sequence ID" value="MEX1670438.1"/>
    <property type="molecule type" value="Genomic_DNA"/>
</dbReference>
<dbReference type="InterPro" id="IPR016181">
    <property type="entry name" value="Acyl_CoA_acyltransferase"/>
</dbReference>
<keyword evidence="2" id="KW-0808">Transferase</keyword>
<accession>A0ABV3UBM4</accession>
<dbReference type="Pfam" id="PF13302">
    <property type="entry name" value="Acetyltransf_3"/>
    <property type="match status" value="1"/>
</dbReference>
<name>A0ABV3UBM4_9GAMM</name>
<dbReference type="SUPFAM" id="SSF55729">
    <property type="entry name" value="Acyl-CoA N-acyltransferases (Nat)"/>
    <property type="match status" value="1"/>
</dbReference>
<feature type="domain" description="N-acetyltransferase" evidence="1">
    <location>
        <begin position="9"/>
        <end position="146"/>
    </location>
</feature>
<comment type="caution">
    <text evidence="2">The sequence shown here is derived from an EMBL/GenBank/DDBJ whole genome shotgun (WGS) entry which is preliminary data.</text>
</comment>
<evidence type="ECO:0000259" key="1">
    <source>
        <dbReference type="Pfam" id="PF13302"/>
    </source>
</evidence>
<dbReference type="InterPro" id="IPR000182">
    <property type="entry name" value="GNAT_dom"/>
</dbReference>
<dbReference type="RefSeq" id="WP_368382770.1">
    <property type="nucleotide sequence ID" value="NZ_JBFRYA010000017.1"/>
</dbReference>
<keyword evidence="3" id="KW-1185">Reference proteome</keyword>
<keyword evidence="2" id="KW-0012">Acyltransferase</keyword>
<reference evidence="2 3" key="1">
    <citation type="journal article" date="2011" name="Int. J. Syst. Evol. Microbiol.">
        <title>Zhongshania antarctica gen. nov., sp. nov. and Zhongshania guokunii sp. nov., gammaproteobacteria respectively isolated from coastal attached (fast) ice and surface seawater of the Antarctic.</title>
        <authorList>
            <person name="Li H.J."/>
            <person name="Zhang X.Y."/>
            <person name="Chen C.X."/>
            <person name="Zhang Y.J."/>
            <person name="Gao Z.M."/>
            <person name="Yu Y."/>
            <person name="Chen X.L."/>
            <person name="Chen B."/>
            <person name="Zhang Y.Z."/>
        </authorList>
    </citation>
    <scope>NUCLEOTIDE SEQUENCE [LARGE SCALE GENOMIC DNA]</scope>
    <source>
        <strain evidence="2 3">ZS6-22T</strain>
    </source>
</reference>
<dbReference type="GO" id="GO:0016746">
    <property type="term" value="F:acyltransferase activity"/>
    <property type="evidence" value="ECO:0007669"/>
    <property type="project" value="UniProtKB-KW"/>
</dbReference>
<dbReference type="Proteomes" id="UP001557485">
    <property type="component" value="Unassembled WGS sequence"/>
</dbReference>
<dbReference type="EC" id="2.3.-.-" evidence="2"/>